<gene>
    <name evidence="4" type="ORF">CP965_00585</name>
</gene>
<dbReference type="CDD" id="cd02440">
    <property type="entry name" value="AdoMet_MTases"/>
    <property type="match status" value="1"/>
</dbReference>
<dbReference type="PANTHER" id="PTHR47739:SF1">
    <property type="entry name" value="TRNA1(VAL) (ADENINE(37)-N6)-METHYLTRANSFERASE"/>
    <property type="match status" value="1"/>
</dbReference>
<dbReference type="Pfam" id="PF05175">
    <property type="entry name" value="MTS"/>
    <property type="match status" value="1"/>
</dbReference>
<name>A0A4Q1AX31_9BACT</name>
<dbReference type="PROSITE" id="PS00092">
    <property type="entry name" value="N6_MTASE"/>
    <property type="match status" value="1"/>
</dbReference>
<reference evidence="4 5" key="1">
    <citation type="submission" date="2017-09" db="EMBL/GenBank/DDBJ databases">
        <title>Genomics of the genus Arcobacter.</title>
        <authorList>
            <person name="Perez-Cataluna A."/>
            <person name="Figueras M.J."/>
            <person name="Salas-Masso N."/>
        </authorList>
    </citation>
    <scope>NUCLEOTIDE SEQUENCE [LARGE SCALE GENOMIC DNA]</scope>
    <source>
        <strain evidence="4 5">F156-34</strain>
    </source>
</reference>
<comment type="caution">
    <text evidence="4">The sequence shown here is derived from an EMBL/GenBank/DDBJ whole genome shotgun (WGS) entry which is preliminary data.</text>
</comment>
<dbReference type="EMBL" id="NXIE01000001">
    <property type="protein sequence ID" value="RXK14655.1"/>
    <property type="molecule type" value="Genomic_DNA"/>
</dbReference>
<dbReference type="GO" id="GO:0008757">
    <property type="term" value="F:S-adenosylmethionine-dependent methyltransferase activity"/>
    <property type="evidence" value="ECO:0007669"/>
    <property type="project" value="UniProtKB-ARBA"/>
</dbReference>
<dbReference type="Gene3D" id="3.40.50.150">
    <property type="entry name" value="Vaccinia Virus protein VP39"/>
    <property type="match status" value="1"/>
</dbReference>
<feature type="domain" description="Methyltransferase small" evidence="3">
    <location>
        <begin position="27"/>
        <end position="151"/>
    </location>
</feature>
<dbReference type="OrthoDB" id="5354196at2"/>
<evidence type="ECO:0000313" key="5">
    <source>
        <dbReference type="Proteomes" id="UP000289718"/>
    </source>
</evidence>
<dbReference type="GO" id="GO:0008170">
    <property type="term" value="F:N-methyltransferase activity"/>
    <property type="evidence" value="ECO:0007669"/>
    <property type="project" value="UniProtKB-ARBA"/>
</dbReference>
<keyword evidence="5" id="KW-1185">Reference proteome</keyword>
<dbReference type="Proteomes" id="UP000289718">
    <property type="component" value="Unassembled WGS sequence"/>
</dbReference>
<dbReference type="InterPro" id="IPR007848">
    <property type="entry name" value="Small_mtfrase_dom"/>
</dbReference>
<dbReference type="AlphaFoldDB" id="A0A4Q1AX31"/>
<evidence type="ECO:0000259" key="3">
    <source>
        <dbReference type="Pfam" id="PF05175"/>
    </source>
</evidence>
<dbReference type="GO" id="GO:0003676">
    <property type="term" value="F:nucleic acid binding"/>
    <property type="evidence" value="ECO:0007669"/>
    <property type="project" value="InterPro"/>
</dbReference>
<dbReference type="RefSeq" id="WP_129060088.1">
    <property type="nucleotide sequence ID" value="NZ_NXIE01000001.1"/>
</dbReference>
<dbReference type="InterPro" id="IPR029063">
    <property type="entry name" value="SAM-dependent_MTases_sf"/>
</dbReference>
<protein>
    <submittedName>
        <fullName evidence="4">Methyltransferase</fullName>
    </submittedName>
</protein>
<keyword evidence="2" id="KW-0949">S-adenosyl-L-methionine</keyword>
<evidence type="ECO:0000313" key="4">
    <source>
        <dbReference type="EMBL" id="RXK14655.1"/>
    </source>
</evidence>
<dbReference type="GO" id="GO:0032259">
    <property type="term" value="P:methylation"/>
    <property type="evidence" value="ECO:0007669"/>
    <property type="project" value="UniProtKB-KW"/>
</dbReference>
<keyword evidence="1 4" id="KW-0489">Methyltransferase</keyword>
<dbReference type="SUPFAM" id="SSF53335">
    <property type="entry name" value="S-adenosyl-L-methionine-dependent methyltransferases"/>
    <property type="match status" value="1"/>
</dbReference>
<dbReference type="PANTHER" id="PTHR47739">
    <property type="entry name" value="TRNA1(VAL) (ADENINE(37)-N6)-METHYLTRANSFERASE"/>
    <property type="match status" value="1"/>
</dbReference>
<dbReference type="InterPro" id="IPR002052">
    <property type="entry name" value="DNA_methylase_N6_adenine_CS"/>
</dbReference>
<organism evidence="4 5">
    <name type="scientific">Halarcobacter mediterraneus</name>
    <dbReference type="NCBI Taxonomy" id="2023153"/>
    <lineage>
        <taxon>Bacteria</taxon>
        <taxon>Pseudomonadati</taxon>
        <taxon>Campylobacterota</taxon>
        <taxon>Epsilonproteobacteria</taxon>
        <taxon>Campylobacterales</taxon>
        <taxon>Arcobacteraceae</taxon>
        <taxon>Halarcobacter</taxon>
    </lineage>
</organism>
<evidence type="ECO:0000256" key="1">
    <source>
        <dbReference type="ARBA" id="ARBA00022603"/>
    </source>
</evidence>
<evidence type="ECO:0000256" key="2">
    <source>
        <dbReference type="ARBA" id="ARBA00022691"/>
    </source>
</evidence>
<dbReference type="InterPro" id="IPR050210">
    <property type="entry name" value="tRNA_Adenine-N(6)_MTase"/>
</dbReference>
<keyword evidence="4" id="KW-0808">Transferase</keyword>
<sequence length="236" mass="27470">MLLYQPSNGYCYNSDTHFLHNFISENLKKFKNIKGNLLDIGSGSGILGLLVARDYDRLKLNQCEIQDAFQELSYKNAQCNKIETFLYKGSFLDLEFDKFFDICVSNPPFYHSSVIKSENENIKIARYNDSLPLKQFIKKVSNILKDGGKFFFCYDVKQLDDIIVYLKEYKLNIESLQFVHPKKHKDATLVLVYARKNSKSLLNVLKPLVVFENEDFTQEVQEIYKKSSTHSIKVEI</sequence>
<accession>A0A4Q1AX31</accession>
<proteinExistence type="predicted"/>